<gene>
    <name evidence="6" type="ORF">PAC_19751</name>
</gene>
<evidence type="ECO:0000256" key="2">
    <source>
        <dbReference type="ARBA" id="ARBA00022723"/>
    </source>
</evidence>
<protein>
    <recommendedName>
        <fullName evidence="5">Zn(2)-C6 fungal-type domain-containing protein</fullName>
    </recommendedName>
</protein>
<proteinExistence type="predicted"/>
<dbReference type="Pfam" id="PF04082">
    <property type="entry name" value="Fungal_trans"/>
    <property type="match status" value="1"/>
</dbReference>
<sequence>MSASTTPYAFVPILDDPAPAAPKPSHEASSFEGLGSCVHCRRRKVRCDKKIPCDNCVRLGFKCELAPRKRAPRRPRKETHGESEREVELVQRLNTLEGMVKKLGGQLKTDTSLQDMDAGLSDIAKNTSLKHGSVAKHNEDKLEKDFGILMLNDEGQSRYVSRNFFARLNEEVDDIRKLVYEDPQEHEESESPETHSSAVDDDHQGYVFGYSSSGLNLRDLHPLPSQLPFYLKMYAQKIDPVVKMFHIPSMEKLVEEAQGNLDNLSRSKEALLFIFLGISQVGMGILTLRVFSVSCMSPLEVKSNFRFERTEAIERYRFGLEQALARAGFLDTSDPMTLQAFILYLTVVRVIEDNRKGWTLVRAAIGIGQSLGLHRDGTAFDLPPFEVEMRRRIWWQLFILDFRMAEKHGTEPSISENSFDTKRPLNINDADISPEDTAFPEPRVGLTEMTCTLIGTEIAFAAPNLLKSPKEDGISVEEKEERINQYQQLLEDRYIKHANELTPVAWVASILPRLVIAKMKTIFLLPYTRSFSKDAKSKEMSDKMFVTSIEVVELRRMLEAETTKQWHWYLGTIIQWHSIAYLLSELCVREPDDNVARAWNVLDQVFKDWRSLQQHGAPAILMTPMKKLIARARHKRAQDLEAARTAEATKLRTPGVMAQSNSYFDNMNQQFLAPTSLIDPADGSTAGSTSTDVFPHTTAAGYPNSDQWIEQQVTNNIPTPWLLEETALQDLGFNPTEIGPDMDWELNNWMQDFTPSHSAYAYQSLGGL</sequence>
<dbReference type="Pfam" id="PF00172">
    <property type="entry name" value="Zn_clus"/>
    <property type="match status" value="1"/>
</dbReference>
<feature type="domain" description="Zn(2)-C6 fungal-type" evidence="5">
    <location>
        <begin position="36"/>
        <end position="65"/>
    </location>
</feature>
<organism evidence="6 7">
    <name type="scientific">Phialocephala subalpina</name>
    <dbReference type="NCBI Taxonomy" id="576137"/>
    <lineage>
        <taxon>Eukaryota</taxon>
        <taxon>Fungi</taxon>
        <taxon>Dikarya</taxon>
        <taxon>Ascomycota</taxon>
        <taxon>Pezizomycotina</taxon>
        <taxon>Leotiomycetes</taxon>
        <taxon>Helotiales</taxon>
        <taxon>Mollisiaceae</taxon>
        <taxon>Phialocephala</taxon>
        <taxon>Phialocephala fortinii species complex</taxon>
    </lineage>
</organism>
<dbReference type="GO" id="GO:0008270">
    <property type="term" value="F:zinc ion binding"/>
    <property type="evidence" value="ECO:0007669"/>
    <property type="project" value="InterPro"/>
</dbReference>
<dbReference type="SUPFAM" id="SSF57701">
    <property type="entry name" value="Zn2/Cys6 DNA-binding domain"/>
    <property type="match status" value="1"/>
</dbReference>
<dbReference type="OrthoDB" id="435881at2759"/>
<evidence type="ECO:0000256" key="3">
    <source>
        <dbReference type="ARBA" id="ARBA00023242"/>
    </source>
</evidence>
<comment type="subcellular location">
    <subcellularLocation>
        <location evidence="1">Nucleus</location>
    </subcellularLocation>
</comment>
<accession>A0A1L7XXQ3</accession>
<evidence type="ECO:0000256" key="1">
    <source>
        <dbReference type="ARBA" id="ARBA00004123"/>
    </source>
</evidence>
<evidence type="ECO:0000313" key="7">
    <source>
        <dbReference type="Proteomes" id="UP000184330"/>
    </source>
</evidence>
<dbReference type="InterPro" id="IPR050613">
    <property type="entry name" value="Sec_Metabolite_Reg"/>
</dbReference>
<keyword evidence="7" id="KW-1185">Reference proteome</keyword>
<dbReference type="Proteomes" id="UP000184330">
    <property type="component" value="Unassembled WGS sequence"/>
</dbReference>
<dbReference type="AlphaFoldDB" id="A0A1L7XXQ3"/>
<dbReference type="CDD" id="cd00067">
    <property type="entry name" value="GAL4"/>
    <property type="match status" value="1"/>
</dbReference>
<evidence type="ECO:0000256" key="4">
    <source>
        <dbReference type="SAM" id="MobiDB-lite"/>
    </source>
</evidence>
<dbReference type="EMBL" id="FJOG01000082">
    <property type="protein sequence ID" value="CZR69851.1"/>
    <property type="molecule type" value="Genomic_DNA"/>
</dbReference>
<dbReference type="PROSITE" id="PS00463">
    <property type="entry name" value="ZN2_CY6_FUNGAL_1"/>
    <property type="match status" value="1"/>
</dbReference>
<dbReference type="CDD" id="cd12148">
    <property type="entry name" value="fungal_TF_MHR"/>
    <property type="match status" value="1"/>
</dbReference>
<dbReference type="STRING" id="576137.A0A1L7XXQ3"/>
<keyword evidence="3" id="KW-0539">Nucleus</keyword>
<dbReference type="GO" id="GO:0006351">
    <property type="term" value="P:DNA-templated transcription"/>
    <property type="evidence" value="ECO:0007669"/>
    <property type="project" value="InterPro"/>
</dbReference>
<dbReference type="InterPro" id="IPR001138">
    <property type="entry name" value="Zn2Cys6_DnaBD"/>
</dbReference>
<dbReference type="GO" id="GO:0003677">
    <property type="term" value="F:DNA binding"/>
    <property type="evidence" value="ECO:0007669"/>
    <property type="project" value="InterPro"/>
</dbReference>
<dbReference type="PANTHER" id="PTHR31001:SF50">
    <property type="entry name" value="ZN(II)2CYS6 TRANSCRIPTION FACTOR (EUROFUNG)"/>
    <property type="match status" value="1"/>
</dbReference>
<feature type="compositionally biased region" description="Acidic residues" evidence="4">
    <location>
        <begin position="182"/>
        <end position="191"/>
    </location>
</feature>
<dbReference type="PROSITE" id="PS50048">
    <property type="entry name" value="ZN2_CY6_FUNGAL_2"/>
    <property type="match status" value="1"/>
</dbReference>
<keyword evidence="2" id="KW-0479">Metal-binding</keyword>
<dbReference type="SMART" id="SM00906">
    <property type="entry name" value="Fungal_trans"/>
    <property type="match status" value="1"/>
</dbReference>
<dbReference type="Gene3D" id="4.10.240.10">
    <property type="entry name" value="Zn(2)-C6 fungal-type DNA-binding domain"/>
    <property type="match status" value="1"/>
</dbReference>
<reference evidence="6 7" key="1">
    <citation type="submission" date="2016-03" db="EMBL/GenBank/DDBJ databases">
        <authorList>
            <person name="Ploux O."/>
        </authorList>
    </citation>
    <scope>NUCLEOTIDE SEQUENCE [LARGE SCALE GENOMIC DNA]</scope>
    <source>
        <strain evidence="6 7">UAMH 11012</strain>
    </source>
</reference>
<evidence type="ECO:0000259" key="5">
    <source>
        <dbReference type="PROSITE" id="PS50048"/>
    </source>
</evidence>
<dbReference type="GO" id="GO:0005634">
    <property type="term" value="C:nucleus"/>
    <property type="evidence" value="ECO:0007669"/>
    <property type="project" value="UniProtKB-SubCell"/>
</dbReference>
<name>A0A1L7XXQ3_9HELO</name>
<dbReference type="InterPro" id="IPR036864">
    <property type="entry name" value="Zn2-C6_fun-type_DNA-bd_sf"/>
</dbReference>
<dbReference type="SMART" id="SM00066">
    <property type="entry name" value="GAL4"/>
    <property type="match status" value="1"/>
</dbReference>
<evidence type="ECO:0000313" key="6">
    <source>
        <dbReference type="EMBL" id="CZR69851.1"/>
    </source>
</evidence>
<dbReference type="GO" id="GO:0000981">
    <property type="term" value="F:DNA-binding transcription factor activity, RNA polymerase II-specific"/>
    <property type="evidence" value="ECO:0007669"/>
    <property type="project" value="InterPro"/>
</dbReference>
<feature type="region of interest" description="Disordered" evidence="4">
    <location>
        <begin position="182"/>
        <end position="202"/>
    </location>
</feature>
<dbReference type="PANTHER" id="PTHR31001">
    <property type="entry name" value="UNCHARACTERIZED TRANSCRIPTIONAL REGULATORY PROTEIN"/>
    <property type="match status" value="1"/>
</dbReference>
<dbReference type="InterPro" id="IPR007219">
    <property type="entry name" value="XnlR_reg_dom"/>
</dbReference>